<dbReference type="Proteomes" id="UP001319200">
    <property type="component" value="Unassembled WGS sequence"/>
</dbReference>
<sequence>MAKKTESPLNEEEINGDDVNEAVDVDEVDDAETSPGEEVVIKLPPNCRVNEPIIYQLDILLDFVHPRRLKKDLIEVLLLYLSHDCENLSGSFKETAENYLLLFQWLDTVEKEMDERGFE</sequence>
<comment type="caution">
    <text evidence="2">The sequence shown here is derived from an EMBL/GenBank/DDBJ whole genome shotgun (WGS) entry which is preliminary data.</text>
</comment>
<gene>
    <name evidence="2" type="ORF">KK083_13550</name>
</gene>
<accession>A0AAP2GPX1</accession>
<dbReference type="EMBL" id="JAHESF010000012">
    <property type="protein sequence ID" value="MBT1697912.1"/>
    <property type="molecule type" value="Genomic_DNA"/>
</dbReference>
<proteinExistence type="predicted"/>
<dbReference type="AlphaFoldDB" id="A0AAP2GPX1"/>
<protein>
    <submittedName>
        <fullName evidence="2">Uncharacterized protein</fullName>
    </submittedName>
</protein>
<evidence type="ECO:0000313" key="2">
    <source>
        <dbReference type="EMBL" id="MBT1697912.1"/>
    </source>
</evidence>
<feature type="region of interest" description="Disordered" evidence="1">
    <location>
        <begin position="1"/>
        <end position="36"/>
    </location>
</feature>
<name>A0AAP2GPX1_9BACT</name>
<feature type="compositionally biased region" description="Acidic residues" evidence="1">
    <location>
        <begin position="9"/>
        <end position="32"/>
    </location>
</feature>
<evidence type="ECO:0000256" key="1">
    <source>
        <dbReference type="SAM" id="MobiDB-lite"/>
    </source>
</evidence>
<reference evidence="2 3" key="1">
    <citation type="submission" date="2021-05" db="EMBL/GenBank/DDBJ databases">
        <title>A Polyphasic approach of four new species of the genus Ohtaekwangia: Ohtaekwangia histidinii sp. nov., Ohtaekwangia cretensis sp. nov., Ohtaekwangia indiensis sp. nov., Ohtaekwangia reichenbachii sp. nov. from diverse environment.</title>
        <authorList>
            <person name="Octaviana S."/>
        </authorList>
    </citation>
    <scope>NUCLEOTIDE SEQUENCE [LARGE SCALE GENOMIC DNA]</scope>
    <source>
        <strain evidence="2 3">PWU4</strain>
    </source>
</reference>
<organism evidence="2 3">
    <name type="scientific">Chryseosolibacter histidini</name>
    <dbReference type="NCBI Taxonomy" id="2782349"/>
    <lineage>
        <taxon>Bacteria</taxon>
        <taxon>Pseudomonadati</taxon>
        <taxon>Bacteroidota</taxon>
        <taxon>Cytophagia</taxon>
        <taxon>Cytophagales</taxon>
        <taxon>Chryseotaleaceae</taxon>
        <taxon>Chryseosolibacter</taxon>
    </lineage>
</organism>
<evidence type="ECO:0000313" key="3">
    <source>
        <dbReference type="Proteomes" id="UP001319200"/>
    </source>
</evidence>
<dbReference type="RefSeq" id="WP_254163786.1">
    <property type="nucleotide sequence ID" value="NZ_JAHESF010000012.1"/>
</dbReference>
<keyword evidence="3" id="KW-1185">Reference proteome</keyword>